<dbReference type="Proteomes" id="UP000292580">
    <property type="component" value="Unassembled WGS sequence"/>
</dbReference>
<evidence type="ECO:0000256" key="2">
    <source>
        <dbReference type="ARBA" id="ARBA00022448"/>
    </source>
</evidence>
<dbReference type="EMBL" id="PGCL01000001">
    <property type="protein sequence ID" value="TAJ45685.1"/>
    <property type="molecule type" value="Genomic_DNA"/>
</dbReference>
<dbReference type="InterPro" id="IPR002524">
    <property type="entry name" value="Cation_efflux"/>
</dbReference>
<dbReference type="InterPro" id="IPR036837">
    <property type="entry name" value="Cation_efflux_CTD_sf"/>
</dbReference>
<feature type="domain" description="Dinitrogenase iron-molybdenum cofactor biosynthesis" evidence="8">
    <location>
        <begin position="310"/>
        <end position="403"/>
    </location>
</feature>
<feature type="transmembrane region" description="Helical" evidence="6">
    <location>
        <begin position="86"/>
        <end position="110"/>
    </location>
</feature>
<dbReference type="Pfam" id="PF01545">
    <property type="entry name" value="Cation_efflux"/>
    <property type="match status" value="1"/>
</dbReference>
<dbReference type="AlphaFoldDB" id="A0A483CRE0"/>
<dbReference type="InterPro" id="IPR058533">
    <property type="entry name" value="Cation_efflux_TM"/>
</dbReference>
<feature type="domain" description="Cation efflux protein cytoplasmic" evidence="9">
    <location>
        <begin position="219"/>
        <end position="294"/>
    </location>
</feature>
<organism evidence="10 11">
    <name type="scientific">Methanofollis fontis</name>
    <dbReference type="NCBI Taxonomy" id="2052832"/>
    <lineage>
        <taxon>Archaea</taxon>
        <taxon>Methanobacteriati</taxon>
        <taxon>Methanobacteriota</taxon>
        <taxon>Stenosarchaea group</taxon>
        <taxon>Methanomicrobia</taxon>
        <taxon>Methanomicrobiales</taxon>
        <taxon>Methanomicrobiaceae</taxon>
        <taxon>Methanofollis</taxon>
    </lineage>
</organism>
<evidence type="ECO:0000259" key="7">
    <source>
        <dbReference type="Pfam" id="PF01545"/>
    </source>
</evidence>
<protein>
    <submittedName>
        <fullName evidence="10">Cation transporter</fullName>
    </submittedName>
</protein>
<comment type="subcellular location">
    <subcellularLocation>
        <location evidence="1">Membrane</location>
        <topology evidence="1">Multi-pass membrane protein</topology>
    </subcellularLocation>
</comment>
<feature type="transmembrane region" description="Helical" evidence="6">
    <location>
        <begin position="24"/>
        <end position="43"/>
    </location>
</feature>
<keyword evidence="5 6" id="KW-0472">Membrane</keyword>
<evidence type="ECO:0000256" key="5">
    <source>
        <dbReference type="ARBA" id="ARBA00023136"/>
    </source>
</evidence>
<feature type="transmembrane region" description="Helical" evidence="6">
    <location>
        <begin position="188"/>
        <end position="206"/>
    </location>
</feature>
<dbReference type="Pfam" id="PF16916">
    <property type="entry name" value="ZT_dimer"/>
    <property type="match status" value="1"/>
</dbReference>
<evidence type="ECO:0000259" key="9">
    <source>
        <dbReference type="Pfam" id="PF16916"/>
    </source>
</evidence>
<keyword evidence="4 6" id="KW-1133">Transmembrane helix</keyword>
<gene>
    <name evidence="10" type="ORF">CUJ86_02930</name>
</gene>
<proteinExistence type="predicted"/>
<dbReference type="GO" id="GO:0008324">
    <property type="term" value="F:monoatomic cation transmembrane transporter activity"/>
    <property type="evidence" value="ECO:0007669"/>
    <property type="project" value="InterPro"/>
</dbReference>
<evidence type="ECO:0000313" key="11">
    <source>
        <dbReference type="Proteomes" id="UP000292580"/>
    </source>
</evidence>
<dbReference type="PANTHER" id="PTHR43840">
    <property type="entry name" value="MITOCHONDRIAL METAL TRANSPORTER 1-RELATED"/>
    <property type="match status" value="1"/>
</dbReference>
<evidence type="ECO:0000256" key="1">
    <source>
        <dbReference type="ARBA" id="ARBA00004141"/>
    </source>
</evidence>
<accession>A0A483CRE0</accession>
<feature type="transmembrane region" description="Helical" evidence="6">
    <location>
        <begin position="122"/>
        <end position="143"/>
    </location>
</feature>
<keyword evidence="11" id="KW-1185">Reference proteome</keyword>
<dbReference type="InterPro" id="IPR027469">
    <property type="entry name" value="Cation_efflux_TMD_sf"/>
</dbReference>
<keyword evidence="3 6" id="KW-0812">Transmembrane</keyword>
<dbReference type="SUPFAM" id="SSF160240">
    <property type="entry name" value="Cation efflux protein cytoplasmic domain-like"/>
    <property type="match status" value="1"/>
</dbReference>
<evidence type="ECO:0000256" key="6">
    <source>
        <dbReference type="SAM" id="Phobius"/>
    </source>
</evidence>
<dbReference type="InterPro" id="IPR050291">
    <property type="entry name" value="CDF_Transporter"/>
</dbReference>
<dbReference type="Gene3D" id="3.30.70.1350">
    <property type="entry name" value="Cation efflux protein, cytoplasmic domain"/>
    <property type="match status" value="1"/>
</dbReference>
<evidence type="ECO:0000259" key="8">
    <source>
        <dbReference type="Pfam" id="PF02579"/>
    </source>
</evidence>
<dbReference type="InterPro" id="IPR036105">
    <property type="entry name" value="DiNase_FeMo-co_biosyn_sf"/>
</dbReference>
<dbReference type="GO" id="GO:0016020">
    <property type="term" value="C:membrane"/>
    <property type="evidence" value="ECO:0007669"/>
    <property type="project" value="UniProtKB-SubCell"/>
</dbReference>
<dbReference type="Pfam" id="PF02579">
    <property type="entry name" value="Nitro_FeMo-Co"/>
    <property type="match status" value="1"/>
</dbReference>
<evidence type="ECO:0000313" key="10">
    <source>
        <dbReference type="EMBL" id="TAJ45685.1"/>
    </source>
</evidence>
<name>A0A483CRE0_9EURY</name>
<dbReference type="NCBIfam" id="TIGR01297">
    <property type="entry name" value="CDF"/>
    <property type="match status" value="1"/>
</dbReference>
<feature type="domain" description="Cation efflux protein transmembrane" evidence="7">
    <location>
        <begin position="26"/>
        <end position="214"/>
    </location>
</feature>
<feature type="transmembrane region" description="Helical" evidence="6">
    <location>
        <begin position="55"/>
        <end position="74"/>
    </location>
</feature>
<dbReference type="Gene3D" id="1.20.1510.10">
    <property type="entry name" value="Cation efflux protein transmembrane domain"/>
    <property type="match status" value="1"/>
</dbReference>
<dbReference type="InterPro" id="IPR027470">
    <property type="entry name" value="Cation_efflux_CTD"/>
</dbReference>
<dbReference type="InterPro" id="IPR003731">
    <property type="entry name" value="Di-Nase_FeMo-co_biosynth"/>
</dbReference>
<dbReference type="Gene3D" id="3.30.420.130">
    <property type="entry name" value="Dinitrogenase iron-molybdenum cofactor biosynthesis domain"/>
    <property type="match status" value="1"/>
</dbReference>
<dbReference type="PANTHER" id="PTHR43840:SF15">
    <property type="entry name" value="MITOCHONDRIAL METAL TRANSPORTER 1-RELATED"/>
    <property type="match status" value="1"/>
</dbReference>
<comment type="caution">
    <text evidence="10">The sequence shown here is derived from an EMBL/GenBank/DDBJ whole genome shotgun (WGS) entry which is preliminary data.</text>
</comment>
<dbReference type="SUPFAM" id="SSF161111">
    <property type="entry name" value="Cation efflux protein transmembrane domain-like"/>
    <property type="match status" value="1"/>
</dbReference>
<dbReference type="OrthoDB" id="8907at2157"/>
<evidence type="ECO:0000256" key="3">
    <source>
        <dbReference type="ARBA" id="ARBA00022692"/>
    </source>
</evidence>
<keyword evidence="2" id="KW-0813">Transport</keyword>
<sequence length="415" mass="45289">MDDPAVQEGAGDDRQEAERVVRKVAFYSLIVNTALVLVKLYLAGIAGSLALGADAVHSSLDVLASLALLAGIYLSSRKSREFPYGLYKVENIVAVIIALLVFFTAWEIAAEALTGEGTATPFSGWVLIAVAALVTVPYLLGTYEVRMGRDYHSPSLIADGRQHRVDVLSTSVVFFALLARYFGLPIDHAAAVVIAGFIAYSGWDILKDSMRTLLDASIDHATRDAIRSAVLADPMVIGIRNLTARNSGRYIFVEAVVAMKPTDLAGADLASGRIQDRIRRLVPNVERVVIHPEPAERSHIRYAVPLIDLDGTISPHFGEAPYFALLDIGVKEGRLERKEILPNPARDLERQKGIRAAEMLLEQKPDIVYSQQPLAGKSAEYVFESAQVRTKITDATTLADLIAGIEEEVRADQRE</sequence>
<reference evidence="10 11" key="1">
    <citation type="submission" date="2017-11" db="EMBL/GenBank/DDBJ databases">
        <title>Isolation and Characterization of Methanofollis Species from Methane Seep Offshore SW Taiwan.</title>
        <authorList>
            <person name="Teng N.-H."/>
            <person name="Lai M.-C."/>
            <person name="Chen S.-C."/>
        </authorList>
    </citation>
    <scope>NUCLEOTIDE SEQUENCE [LARGE SCALE GENOMIC DNA]</scope>
    <source>
        <strain evidence="10 11">FWC-SCC2</strain>
    </source>
</reference>
<dbReference type="SUPFAM" id="SSF53146">
    <property type="entry name" value="Nitrogenase accessory factor-like"/>
    <property type="match status" value="1"/>
</dbReference>
<evidence type="ECO:0000256" key="4">
    <source>
        <dbReference type="ARBA" id="ARBA00022989"/>
    </source>
</evidence>